<dbReference type="Proteomes" id="UP000611762">
    <property type="component" value="Unassembled WGS sequence"/>
</dbReference>
<reference evidence="2" key="1">
    <citation type="submission" date="2020-08" db="EMBL/GenBank/DDBJ databases">
        <title>Genome public.</title>
        <authorList>
            <person name="Liu C."/>
            <person name="Sun Q."/>
        </authorList>
    </citation>
    <scope>NUCLEOTIDE SEQUENCE</scope>
    <source>
        <strain evidence="2">H8</strain>
    </source>
</reference>
<proteinExistence type="predicted"/>
<dbReference type="InterPro" id="IPR013022">
    <property type="entry name" value="Xyl_isomerase-like_TIM-brl"/>
</dbReference>
<accession>A0A926DM19</accession>
<feature type="domain" description="Xylose isomerase-like TIM barrel" evidence="1">
    <location>
        <begin position="22"/>
        <end position="268"/>
    </location>
</feature>
<evidence type="ECO:0000259" key="1">
    <source>
        <dbReference type="Pfam" id="PF01261"/>
    </source>
</evidence>
<organism evidence="2 3">
    <name type="scientific">Congzhengia minquanensis</name>
    <dbReference type="NCBI Taxonomy" id="2763657"/>
    <lineage>
        <taxon>Bacteria</taxon>
        <taxon>Bacillati</taxon>
        <taxon>Bacillota</taxon>
        <taxon>Clostridia</taxon>
        <taxon>Eubacteriales</taxon>
        <taxon>Oscillospiraceae</taxon>
        <taxon>Congzhengia</taxon>
    </lineage>
</organism>
<dbReference type="Gene3D" id="3.20.20.150">
    <property type="entry name" value="Divalent-metal-dependent TIM barrel enzymes"/>
    <property type="match status" value="1"/>
</dbReference>
<dbReference type="EMBL" id="JACRSU010000001">
    <property type="protein sequence ID" value="MBC8539699.1"/>
    <property type="molecule type" value="Genomic_DNA"/>
</dbReference>
<dbReference type="SUPFAM" id="SSF51658">
    <property type="entry name" value="Xylose isomerase-like"/>
    <property type="match status" value="1"/>
</dbReference>
<dbReference type="InterPro" id="IPR050312">
    <property type="entry name" value="IolE/XylAMocC-like"/>
</dbReference>
<dbReference type="PANTHER" id="PTHR12110">
    <property type="entry name" value="HYDROXYPYRUVATE ISOMERASE"/>
    <property type="match status" value="1"/>
</dbReference>
<dbReference type="Pfam" id="PF01261">
    <property type="entry name" value="AP_endonuc_2"/>
    <property type="match status" value="1"/>
</dbReference>
<dbReference type="AlphaFoldDB" id="A0A926DM19"/>
<dbReference type="GO" id="GO:0016853">
    <property type="term" value="F:isomerase activity"/>
    <property type="evidence" value="ECO:0007669"/>
    <property type="project" value="UniProtKB-KW"/>
</dbReference>
<keyword evidence="3" id="KW-1185">Reference proteome</keyword>
<keyword evidence="2" id="KW-0413">Isomerase</keyword>
<evidence type="ECO:0000313" key="2">
    <source>
        <dbReference type="EMBL" id="MBC8539699.1"/>
    </source>
</evidence>
<dbReference type="RefSeq" id="WP_249310911.1">
    <property type="nucleotide sequence ID" value="NZ_JACRSU010000001.1"/>
</dbReference>
<evidence type="ECO:0000313" key="3">
    <source>
        <dbReference type="Proteomes" id="UP000611762"/>
    </source>
</evidence>
<comment type="caution">
    <text evidence="2">The sequence shown here is derived from an EMBL/GenBank/DDBJ whole genome shotgun (WGS) entry which is preliminary data.</text>
</comment>
<gene>
    <name evidence="2" type="ORF">H8698_01760</name>
</gene>
<protein>
    <submittedName>
        <fullName evidence="2">Sugar phosphate isomerase/epimerase</fullName>
    </submittedName>
</protein>
<name>A0A926DM19_9FIRM</name>
<dbReference type="InterPro" id="IPR036237">
    <property type="entry name" value="Xyl_isomerase-like_sf"/>
</dbReference>
<sequence length="282" mass="30681">MKKSMNAWSAAADESFEEMFSHLSACGFAAVELNVDEPGHSAHSLTMETSEAELFKIRETAAQFGLKIAGISTSLYNGTLGAKDAAEREKGKNILRKQMICAAALGTDSVLCVPGLDVSGGASLKEAFEASYLALSEMKQEIEDSQIYVCLENVWNGFFTSPNDMAVFIDRLNSPYMKAYYDVGNTVAFSDTVSWIHILGKRIQRIHVKGFKRNGGLNSGGDFVDLLSGDINWPAVTEALSAVGYDGYLTAEVSPTREYSEMLTFYKEVSAQEDAILKGALL</sequence>